<feature type="signal peptide" evidence="6">
    <location>
        <begin position="1"/>
        <end position="25"/>
    </location>
</feature>
<protein>
    <submittedName>
        <fullName evidence="7">Fe(3+)-binding periplasmic protein</fullName>
    </submittedName>
</protein>
<evidence type="ECO:0000313" key="8">
    <source>
        <dbReference type="Proteomes" id="UP000431401"/>
    </source>
</evidence>
<reference evidence="7 8" key="1">
    <citation type="submission" date="2019-10" db="EMBL/GenBank/DDBJ databases">
        <title>Nocardia macrotermitis sp. nov. and Nocardia aurantia sp. nov., isolated from the gut of fungus growing-termite Macrotermes natalensis.</title>
        <authorList>
            <person name="Benndorf R."/>
            <person name="Schwitalla J."/>
            <person name="Martin K."/>
            <person name="De Beer W."/>
            <person name="Kaster A.-K."/>
            <person name="Vollmers J."/>
            <person name="Poulsen M."/>
            <person name="Beemelmanns C."/>
        </authorList>
    </citation>
    <scope>NUCLEOTIDE SEQUENCE [LARGE SCALE GENOMIC DNA]</scope>
    <source>
        <strain evidence="7 8">RB56</strain>
    </source>
</reference>
<evidence type="ECO:0000256" key="4">
    <source>
        <dbReference type="PIRSR" id="PIRSR002825-1"/>
    </source>
</evidence>
<feature type="chain" id="PRO_5038409168" evidence="6">
    <location>
        <begin position="26"/>
        <end position="347"/>
    </location>
</feature>
<keyword evidence="2" id="KW-0410">Iron transport</keyword>
<dbReference type="Gene3D" id="3.40.190.10">
    <property type="entry name" value="Periplasmic binding protein-like II"/>
    <property type="match status" value="2"/>
</dbReference>
<keyword evidence="4" id="KW-0408">Iron</keyword>
<keyword evidence="8" id="KW-1185">Reference proteome</keyword>
<comment type="similarity">
    <text evidence="1">Belongs to the bacterial solute-binding protein 1 family.</text>
</comment>
<gene>
    <name evidence="7" type="primary">fbpA_6</name>
    <name evidence="7" type="ORF">NRB56_56320</name>
</gene>
<dbReference type="Pfam" id="PF13343">
    <property type="entry name" value="SBP_bac_6"/>
    <property type="match status" value="1"/>
</dbReference>
<accession>A0A7K0DWX7</accession>
<dbReference type="PROSITE" id="PS51257">
    <property type="entry name" value="PROKAR_LIPOPROTEIN"/>
    <property type="match status" value="1"/>
</dbReference>
<dbReference type="GO" id="GO:0030288">
    <property type="term" value="C:outer membrane-bounded periplasmic space"/>
    <property type="evidence" value="ECO:0007669"/>
    <property type="project" value="TreeGrafter"/>
</dbReference>
<organism evidence="7 8">
    <name type="scientific">Nocardia aurantia</name>
    <dbReference type="NCBI Taxonomy" id="2585199"/>
    <lineage>
        <taxon>Bacteria</taxon>
        <taxon>Bacillati</taxon>
        <taxon>Actinomycetota</taxon>
        <taxon>Actinomycetes</taxon>
        <taxon>Mycobacteriales</taxon>
        <taxon>Nocardiaceae</taxon>
        <taxon>Nocardia</taxon>
    </lineage>
</organism>
<evidence type="ECO:0000256" key="2">
    <source>
        <dbReference type="ARBA" id="ARBA00022496"/>
    </source>
</evidence>
<keyword evidence="4" id="KW-0479">Metal-binding</keyword>
<evidence type="ECO:0000313" key="7">
    <source>
        <dbReference type="EMBL" id="MQY30037.1"/>
    </source>
</evidence>
<feature type="compositionally biased region" description="Pro residues" evidence="5">
    <location>
        <begin position="313"/>
        <end position="322"/>
    </location>
</feature>
<keyword evidence="3 6" id="KW-0732">Signal</keyword>
<comment type="caution">
    <text evidence="7">The sequence shown here is derived from an EMBL/GenBank/DDBJ whole genome shotgun (WGS) entry which is preliminary data.</text>
</comment>
<evidence type="ECO:0000256" key="5">
    <source>
        <dbReference type="SAM" id="MobiDB-lite"/>
    </source>
</evidence>
<dbReference type="SUPFAM" id="SSF53850">
    <property type="entry name" value="Periplasmic binding protein-like II"/>
    <property type="match status" value="1"/>
</dbReference>
<evidence type="ECO:0000256" key="3">
    <source>
        <dbReference type="ARBA" id="ARBA00022729"/>
    </source>
</evidence>
<dbReference type="PANTHER" id="PTHR30006:SF15">
    <property type="entry name" value="IRON-UTILIZATION PERIPLASMIC PROTEIN"/>
    <property type="match status" value="1"/>
</dbReference>
<keyword evidence="2" id="KW-0813">Transport</keyword>
<sequence>MSVRRKMTAVVPAVLAMLAVTTACTGSGGDDRILVYSGEHETLAQAWASAFTAATGIAVTLRSGDDNDLGNQIVSEGPDSPADVFLAAAAPAVARVDRAGRFAGLDRDTLAQVPERYRAADGDWIGIAARTAAFVYDPAKLPADRLPASLLELAQPQWRGRWAADTAGADFRAMVAAVLAQQGEDVTREWLRGVRADVVAAQSPGAAMAGVDTGRYDGALVFADHWFRDRAGTDAVGTDRSAAAEHSGRTALYRFVSPDPGAFVSVSGAGVLRSSRNRSAAQRFVRFVTGQAGQQLSRDAAGLEYPVAEDIPPDPALPPLDPGAPLLDPGNVDDARVDRLVTEAGLA</sequence>
<dbReference type="GO" id="GO:0006826">
    <property type="term" value="P:iron ion transport"/>
    <property type="evidence" value="ECO:0007669"/>
    <property type="project" value="UniProtKB-KW"/>
</dbReference>
<dbReference type="PIRSF" id="PIRSF002825">
    <property type="entry name" value="CfbpA"/>
    <property type="match status" value="1"/>
</dbReference>
<proteinExistence type="inferred from homology"/>
<dbReference type="InterPro" id="IPR026045">
    <property type="entry name" value="Ferric-bd"/>
</dbReference>
<dbReference type="PANTHER" id="PTHR30006">
    <property type="entry name" value="THIAMINE-BINDING PERIPLASMIC PROTEIN-RELATED"/>
    <property type="match status" value="1"/>
</dbReference>
<evidence type="ECO:0000256" key="6">
    <source>
        <dbReference type="SAM" id="SignalP"/>
    </source>
</evidence>
<dbReference type="EMBL" id="WEGI01000012">
    <property type="protein sequence ID" value="MQY30037.1"/>
    <property type="molecule type" value="Genomic_DNA"/>
</dbReference>
<dbReference type="Proteomes" id="UP000431401">
    <property type="component" value="Unassembled WGS sequence"/>
</dbReference>
<feature type="region of interest" description="Disordered" evidence="5">
    <location>
        <begin position="307"/>
        <end position="332"/>
    </location>
</feature>
<keyword evidence="2" id="KW-0406">Ion transport</keyword>
<name>A0A7K0DWX7_9NOCA</name>
<feature type="binding site" evidence="4">
    <location>
        <position position="40"/>
    </location>
    <ligand>
        <name>Fe cation</name>
        <dbReference type="ChEBI" id="CHEBI:24875"/>
    </ligand>
</feature>
<dbReference type="RefSeq" id="WP_227838397.1">
    <property type="nucleotide sequence ID" value="NZ_WEGI01000012.1"/>
</dbReference>
<dbReference type="AlphaFoldDB" id="A0A7K0DWX7"/>
<dbReference type="GO" id="GO:0046872">
    <property type="term" value="F:metal ion binding"/>
    <property type="evidence" value="ECO:0007669"/>
    <property type="project" value="UniProtKB-KW"/>
</dbReference>
<evidence type="ECO:0000256" key="1">
    <source>
        <dbReference type="ARBA" id="ARBA00008520"/>
    </source>
</evidence>